<comment type="caution">
    <text evidence="1">The sequence shown here is derived from an EMBL/GenBank/DDBJ whole genome shotgun (WGS) entry which is preliminary data.</text>
</comment>
<evidence type="ECO:0000313" key="2">
    <source>
        <dbReference type="EMBL" id="CAL1162680.1"/>
    </source>
</evidence>
<organism evidence="1">
    <name type="scientific">Cladocopium goreaui</name>
    <dbReference type="NCBI Taxonomy" id="2562237"/>
    <lineage>
        <taxon>Eukaryota</taxon>
        <taxon>Sar</taxon>
        <taxon>Alveolata</taxon>
        <taxon>Dinophyceae</taxon>
        <taxon>Suessiales</taxon>
        <taxon>Symbiodiniaceae</taxon>
        <taxon>Cladocopium</taxon>
    </lineage>
</organism>
<proteinExistence type="predicted"/>
<reference evidence="1" key="1">
    <citation type="submission" date="2022-10" db="EMBL/GenBank/DDBJ databases">
        <authorList>
            <person name="Chen Y."/>
            <person name="Dougan E. K."/>
            <person name="Chan C."/>
            <person name="Rhodes N."/>
            <person name="Thang M."/>
        </authorList>
    </citation>
    <scope>NUCLEOTIDE SEQUENCE</scope>
</reference>
<reference evidence="2" key="2">
    <citation type="submission" date="2024-04" db="EMBL/GenBank/DDBJ databases">
        <authorList>
            <person name="Chen Y."/>
            <person name="Shah S."/>
            <person name="Dougan E. K."/>
            <person name="Thang M."/>
            <person name="Chan C."/>
        </authorList>
    </citation>
    <scope>NUCLEOTIDE SEQUENCE [LARGE SCALE GENOMIC DNA]</scope>
</reference>
<name>A0A9P1DFK0_9DINO</name>
<sequence>MLHGAHSMVPGRDTVPNPFRAAILAKMGFSRDGILPAQLPLRANCNTFSLQSLLDDKTAATLAIMELERAYPDLLEHTKLLAHSAPVDPVIEEPTQLPAPETVPGTFAEAFAWFLKVGGNGCSFVSL</sequence>
<keyword evidence="3" id="KW-1185">Reference proteome</keyword>
<dbReference type="EMBL" id="CAMXCT020004491">
    <property type="protein sequence ID" value="CAL1162680.1"/>
    <property type="molecule type" value="Genomic_DNA"/>
</dbReference>
<dbReference type="AlphaFoldDB" id="A0A9P1DFK0"/>
<accession>A0A9P1DFK0</accession>
<evidence type="ECO:0000313" key="1">
    <source>
        <dbReference type="EMBL" id="CAI4009305.1"/>
    </source>
</evidence>
<evidence type="ECO:0000313" key="3">
    <source>
        <dbReference type="Proteomes" id="UP001152797"/>
    </source>
</evidence>
<dbReference type="EMBL" id="CAMXCT010004491">
    <property type="protein sequence ID" value="CAI4009305.1"/>
    <property type="molecule type" value="Genomic_DNA"/>
</dbReference>
<gene>
    <name evidence="1" type="ORF">C1SCF055_LOCUS34676</name>
</gene>
<protein>
    <submittedName>
        <fullName evidence="1">Uncharacterized protein</fullName>
    </submittedName>
</protein>
<dbReference type="Proteomes" id="UP001152797">
    <property type="component" value="Unassembled WGS sequence"/>
</dbReference>
<dbReference type="EMBL" id="CAMXCT030004491">
    <property type="protein sequence ID" value="CAL4796617.1"/>
    <property type="molecule type" value="Genomic_DNA"/>
</dbReference>